<dbReference type="AlphaFoldDB" id="A0A1G7JI75"/>
<proteinExistence type="predicted"/>
<organism evidence="2 3">
    <name type="scientific">Desulfovibrio legallii</name>
    <dbReference type="NCBI Taxonomy" id="571438"/>
    <lineage>
        <taxon>Bacteria</taxon>
        <taxon>Pseudomonadati</taxon>
        <taxon>Thermodesulfobacteriota</taxon>
        <taxon>Desulfovibrionia</taxon>
        <taxon>Desulfovibrionales</taxon>
        <taxon>Desulfovibrionaceae</taxon>
        <taxon>Desulfovibrio</taxon>
    </lineage>
</organism>
<dbReference type="EMBL" id="FNBX01000003">
    <property type="protein sequence ID" value="SDF24484.1"/>
    <property type="molecule type" value="Genomic_DNA"/>
</dbReference>
<feature type="chain" id="PRO_5011528955" evidence="1">
    <location>
        <begin position="26"/>
        <end position="381"/>
    </location>
</feature>
<evidence type="ECO:0000313" key="2">
    <source>
        <dbReference type="EMBL" id="SDF24484.1"/>
    </source>
</evidence>
<dbReference type="Proteomes" id="UP000199355">
    <property type="component" value="Unassembled WGS sequence"/>
</dbReference>
<protein>
    <submittedName>
        <fullName evidence="2">ABC-type uncharacterized transport system, substrate-binding protein</fullName>
    </submittedName>
</protein>
<dbReference type="STRING" id="571438.SAMN05192586_10317"/>
<dbReference type="InterPro" id="IPR007487">
    <property type="entry name" value="ABC_transpt-TYRBP-like"/>
</dbReference>
<evidence type="ECO:0000256" key="1">
    <source>
        <dbReference type="SAM" id="SignalP"/>
    </source>
</evidence>
<keyword evidence="1" id="KW-0732">Signal</keyword>
<keyword evidence="3" id="KW-1185">Reference proteome</keyword>
<feature type="signal peptide" evidence="1">
    <location>
        <begin position="1"/>
        <end position="25"/>
    </location>
</feature>
<dbReference type="Gene3D" id="3.40.50.2300">
    <property type="match status" value="2"/>
</dbReference>
<sequence>MSSRRKIFGMLGAARLLCTALLCCAALLGGALCGRDSAWAEYAAAVAPSAGPAGLKTIAYFEAGPYWEFALLEKEIRSALQARGLLGHFDFPAVLRFSPGWDAPQGAYREAARKIMQNPQVDAVISMGTEATKALLAENNGATPIMAVDVADPAGAGIVDPETGKGAKNLAIRYIKDKWFKVFALFHEALPFHKLGIMYHDSPEGLSYSNVREAREVARERGFSLVEYPLLDKAESPEACARGVRRLLQENVDAFYISALNCFDWTQADPQPLFDLLAARGVKTFARDGSVHVRRGALMGLSTLDYAPLGRFYADQLAAQLGLLPPDAPLEAAAYTPKIALNLVTANRLGLDLPLLLLISADELFDATLAGVDAAPALPYP</sequence>
<name>A0A1G7JI75_9BACT</name>
<gene>
    <name evidence="2" type="ORF">SAMN05192586_10317</name>
</gene>
<dbReference type="Pfam" id="PF04392">
    <property type="entry name" value="ABC_sub_bind"/>
    <property type="match status" value="1"/>
</dbReference>
<dbReference type="RefSeq" id="WP_092152787.1">
    <property type="nucleotide sequence ID" value="NZ_FNBX01000003.1"/>
</dbReference>
<evidence type="ECO:0000313" key="3">
    <source>
        <dbReference type="Proteomes" id="UP000199355"/>
    </source>
</evidence>
<dbReference type="PANTHER" id="PTHR35271:SF1">
    <property type="entry name" value="ABC TRANSPORTER, SUBSTRATE-BINDING LIPOPROTEIN"/>
    <property type="match status" value="1"/>
</dbReference>
<accession>A0A1G7JI75</accession>
<reference evidence="3" key="1">
    <citation type="submission" date="2016-10" db="EMBL/GenBank/DDBJ databases">
        <authorList>
            <person name="Varghese N."/>
            <person name="Submissions S."/>
        </authorList>
    </citation>
    <scope>NUCLEOTIDE SEQUENCE [LARGE SCALE GENOMIC DNA]</scope>
    <source>
        <strain evidence="3">KHC7</strain>
    </source>
</reference>
<dbReference type="OrthoDB" id="1680494at2"/>
<dbReference type="PANTHER" id="PTHR35271">
    <property type="entry name" value="ABC TRANSPORTER, SUBSTRATE-BINDING LIPOPROTEIN-RELATED"/>
    <property type="match status" value="1"/>
</dbReference>